<evidence type="ECO:0000256" key="1">
    <source>
        <dbReference type="ARBA" id="ARBA00022741"/>
    </source>
</evidence>
<reference evidence="5 6" key="1">
    <citation type="submission" date="2022-05" db="EMBL/GenBank/DDBJ databases">
        <authorList>
            <consortium name="Genoscope - CEA"/>
            <person name="William W."/>
        </authorList>
    </citation>
    <scope>NUCLEOTIDE SEQUENCE [LARGE SCALE GENOMIC DNA]</scope>
</reference>
<proteinExistence type="predicted"/>
<organism evidence="5 6">
    <name type="scientific">Porites evermanni</name>
    <dbReference type="NCBI Taxonomy" id="104178"/>
    <lineage>
        <taxon>Eukaryota</taxon>
        <taxon>Metazoa</taxon>
        <taxon>Cnidaria</taxon>
        <taxon>Anthozoa</taxon>
        <taxon>Hexacorallia</taxon>
        <taxon>Scleractinia</taxon>
        <taxon>Fungiina</taxon>
        <taxon>Poritidae</taxon>
        <taxon>Porites</taxon>
    </lineage>
</organism>
<feature type="chain" id="PRO_5045509904" description="NACHT domain-containing protein" evidence="3">
    <location>
        <begin position="27"/>
        <end position="996"/>
    </location>
</feature>
<dbReference type="SUPFAM" id="SSF52540">
    <property type="entry name" value="P-loop containing nucleoside triphosphate hydrolases"/>
    <property type="match status" value="1"/>
</dbReference>
<evidence type="ECO:0000313" key="6">
    <source>
        <dbReference type="Proteomes" id="UP001159427"/>
    </source>
</evidence>
<dbReference type="InterPro" id="IPR027417">
    <property type="entry name" value="P-loop_NTPase"/>
</dbReference>
<protein>
    <recommendedName>
        <fullName evidence="4">NACHT domain-containing protein</fullName>
    </recommendedName>
</protein>
<evidence type="ECO:0000313" key="5">
    <source>
        <dbReference type="EMBL" id="CAH3020404.1"/>
    </source>
</evidence>
<keyword evidence="6" id="KW-1185">Reference proteome</keyword>
<evidence type="ECO:0000256" key="3">
    <source>
        <dbReference type="SAM" id="SignalP"/>
    </source>
</evidence>
<accession>A0ABN8LTK0</accession>
<comment type="caution">
    <text evidence="5">The sequence shown here is derived from an EMBL/GenBank/DDBJ whole genome shotgun (WGS) entry which is preliminary data.</text>
</comment>
<evidence type="ECO:0000259" key="4">
    <source>
        <dbReference type="PROSITE" id="PS50837"/>
    </source>
</evidence>
<dbReference type="SUPFAM" id="SSF52047">
    <property type="entry name" value="RNI-like"/>
    <property type="match status" value="1"/>
</dbReference>
<sequence>MMWKHHLVTYMYVKAAMLIKLQVALSKTQVGGMTLEQRVEHQVQGFQFFMKTSHVPYVKTCRSKLAEYYKNSATVPTSVWSTLDPVDIHEIYTRLSWVKQEQHAAGSSQTERNHYCDLFTANKSGTFPKRILVQGQTGIGKTTFVKKLALDWAELILEDETADDKKTIALKKFALLVAVNLKEVSKHQSLKDVLSCSNIFAEEDKSMTDGLLKYITDNQDKVLLVFDGYDEYRCGRDSDIFKIFKGDKLRDCYVLITSRISKADDLRESRVLKVLRAEIFGFSFRDISSYMRRKLGSDKDRENLLDHLRKKNLLALAKSPLLLLFLCILWKEGNLESWPKTKTDLYVQMVQSVLDHNQAQHSASASCDFPEVLDFKEILCEIGKVALDSLLIDDHVFDYKQLPPSIFCEESSFIGLLQVTKHIGNRRPARMVSFMHKSIQEFLSAWFITYRCVIPEGNLGPVEKHARTFEGCIALENVFKFVCGLSDQGAAKVFKHLELVRMSDPSLDLTATVPDVEETDKPLSQVTERHRTFFRLVWNSFEEVQSRGELSRNCFDCVGGVFLDGNFPFELLQLKDCNSCWSIHFDFTSHLPFPIPQFRLTLETLERLKNVNTEIPKMCDFVKRFLDCYCFPDVIPKDISCGFVTILSYNSGKVRFFLRDLHLHCFSHAKLFIEAGGITNVTDFSTLRSGLFSLKFLTRLQYYHNFLDNCNAEEPLAIIRNCGKSLNSIELSNRKSAFDWMVRVLQEMPTLTEKCSWKVGSSVEGNSDLRIFTPSFLTCVLTPKGAAQLTSLLPHFRNTITLCLRLEHCTSSAETKLVESITHEQLQHLALLELTMTPNLVAALGRSLPKLTSLRLLKLKGATTQSSEELVDVKLSFSLDKLERLYLGRFIMRKNFTTFIESLQFSPNLSVLQLRKLNLNGNDVCSLLESVSRHNPRLSALGLRGNPLGDSVTSIIPYIRNLPRLDQLLIDKNDCSEEGWRNLMDIEQEKGGLFVF</sequence>
<gene>
    <name evidence="5" type="ORF">PEVE_00006958</name>
</gene>
<keyword evidence="2" id="KW-0067">ATP-binding</keyword>
<evidence type="ECO:0000256" key="2">
    <source>
        <dbReference type="ARBA" id="ARBA00022840"/>
    </source>
</evidence>
<dbReference type="InterPro" id="IPR032675">
    <property type="entry name" value="LRR_dom_sf"/>
</dbReference>
<name>A0ABN8LTK0_9CNID</name>
<dbReference type="EMBL" id="CALNXI010000146">
    <property type="protein sequence ID" value="CAH3020404.1"/>
    <property type="molecule type" value="Genomic_DNA"/>
</dbReference>
<dbReference type="Pfam" id="PF05729">
    <property type="entry name" value="NACHT"/>
    <property type="match status" value="1"/>
</dbReference>
<feature type="domain" description="NACHT" evidence="4">
    <location>
        <begin position="129"/>
        <end position="231"/>
    </location>
</feature>
<keyword evidence="1" id="KW-0547">Nucleotide-binding</keyword>
<feature type="signal peptide" evidence="3">
    <location>
        <begin position="1"/>
        <end position="26"/>
    </location>
</feature>
<keyword evidence="3" id="KW-0732">Signal</keyword>
<dbReference type="PANTHER" id="PTHR46312:SF2">
    <property type="entry name" value="NUCLEOTIDE-BINDING OLIGOMERIZATION DOMAIN-CONTAINING PROTEIN 2-LIKE"/>
    <property type="match status" value="1"/>
</dbReference>
<dbReference type="PANTHER" id="PTHR46312">
    <property type="entry name" value="NACHT DOMAIN-CONTAINING PROTEIN"/>
    <property type="match status" value="1"/>
</dbReference>
<dbReference type="InterPro" id="IPR007111">
    <property type="entry name" value="NACHT_NTPase"/>
</dbReference>
<dbReference type="Gene3D" id="3.40.50.300">
    <property type="entry name" value="P-loop containing nucleotide triphosphate hydrolases"/>
    <property type="match status" value="1"/>
</dbReference>
<dbReference type="Proteomes" id="UP001159427">
    <property type="component" value="Unassembled WGS sequence"/>
</dbReference>
<dbReference type="PROSITE" id="PS50837">
    <property type="entry name" value="NACHT"/>
    <property type="match status" value="1"/>
</dbReference>
<dbReference type="Gene3D" id="3.80.10.10">
    <property type="entry name" value="Ribonuclease Inhibitor"/>
    <property type="match status" value="1"/>
</dbReference>